<keyword evidence="2" id="KW-1185">Reference proteome</keyword>
<reference evidence="2" key="1">
    <citation type="journal article" date="2022" name="Mol. Ecol. Resour.">
        <title>The genomes of chicory, endive, great burdock and yacon provide insights into Asteraceae palaeo-polyploidization history and plant inulin production.</title>
        <authorList>
            <person name="Fan W."/>
            <person name="Wang S."/>
            <person name="Wang H."/>
            <person name="Wang A."/>
            <person name="Jiang F."/>
            <person name="Liu H."/>
            <person name="Zhao H."/>
            <person name="Xu D."/>
            <person name="Zhang Y."/>
        </authorList>
    </citation>
    <scope>NUCLEOTIDE SEQUENCE [LARGE SCALE GENOMIC DNA]</scope>
    <source>
        <strain evidence="2">cv. Yunnan</strain>
    </source>
</reference>
<dbReference type="EMBL" id="CM042019">
    <property type="protein sequence ID" value="KAI3825949.1"/>
    <property type="molecule type" value="Genomic_DNA"/>
</dbReference>
<comment type="caution">
    <text evidence="1">The sequence shown here is derived from an EMBL/GenBank/DDBJ whole genome shotgun (WGS) entry which is preliminary data.</text>
</comment>
<dbReference type="Proteomes" id="UP001056120">
    <property type="component" value="Linkage Group LG02"/>
</dbReference>
<name>A0ACB9K195_9ASTR</name>
<gene>
    <name evidence="1" type="ORF">L1987_07718</name>
</gene>
<sequence length="124" mass="14076">MKSAFRRLITSLSRLLIFIFLFENCSRFIGFRSESIMSSIRLASSCESSFVAGLMEDELEQELRRQDAEFDRFMKIQTRMTVMAVMDLPGTGSSSDAGPGHVSTFEKDRAWHAPEELDLPAMQV</sequence>
<proteinExistence type="predicted"/>
<protein>
    <submittedName>
        <fullName evidence="1">Uncharacterized protein</fullName>
    </submittedName>
</protein>
<accession>A0ACB9K195</accession>
<evidence type="ECO:0000313" key="1">
    <source>
        <dbReference type="EMBL" id="KAI3825949.1"/>
    </source>
</evidence>
<evidence type="ECO:0000313" key="2">
    <source>
        <dbReference type="Proteomes" id="UP001056120"/>
    </source>
</evidence>
<organism evidence="1 2">
    <name type="scientific">Smallanthus sonchifolius</name>
    <dbReference type="NCBI Taxonomy" id="185202"/>
    <lineage>
        <taxon>Eukaryota</taxon>
        <taxon>Viridiplantae</taxon>
        <taxon>Streptophyta</taxon>
        <taxon>Embryophyta</taxon>
        <taxon>Tracheophyta</taxon>
        <taxon>Spermatophyta</taxon>
        <taxon>Magnoliopsida</taxon>
        <taxon>eudicotyledons</taxon>
        <taxon>Gunneridae</taxon>
        <taxon>Pentapetalae</taxon>
        <taxon>asterids</taxon>
        <taxon>campanulids</taxon>
        <taxon>Asterales</taxon>
        <taxon>Asteraceae</taxon>
        <taxon>Asteroideae</taxon>
        <taxon>Heliantheae alliance</taxon>
        <taxon>Millerieae</taxon>
        <taxon>Smallanthus</taxon>
    </lineage>
</organism>
<reference evidence="1 2" key="2">
    <citation type="journal article" date="2022" name="Mol. Ecol. Resour.">
        <title>The genomes of chicory, endive, great burdock and yacon provide insights into Asteraceae paleo-polyploidization history and plant inulin production.</title>
        <authorList>
            <person name="Fan W."/>
            <person name="Wang S."/>
            <person name="Wang H."/>
            <person name="Wang A."/>
            <person name="Jiang F."/>
            <person name="Liu H."/>
            <person name="Zhao H."/>
            <person name="Xu D."/>
            <person name="Zhang Y."/>
        </authorList>
    </citation>
    <scope>NUCLEOTIDE SEQUENCE [LARGE SCALE GENOMIC DNA]</scope>
    <source>
        <strain evidence="2">cv. Yunnan</strain>
        <tissue evidence="1">Leaves</tissue>
    </source>
</reference>